<evidence type="ECO:0000313" key="10">
    <source>
        <dbReference type="Proteomes" id="UP000316252"/>
    </source>
</evidence>
<keyword evidence="3 7" id="KW-0812">Transmembrane</keyword>
<keyword evidence="9" id="KW-0378">Hydrolase</keyword>
<feature type="transmembrane region" description="Helical" evidence="7">
    <location>
        <begin position="301"/>
        <end position="321"/>
    </location>
</feature>
<feature type="transmembrane region" description="Helical" evidence="7">
    <location>
        <begin position="395"/>
        <end position="412"/>
    </location>
</feature>
<keyword evidence="10" id="KW-1185">Reference proteome</keyword>
<dbReference type="InterPro" id="IPR036866">
    <property type="entry name" value="RibonucZ/Hydroxyglut_hydro"/>
</dbReference>
<evidence type="ECO:0000313" key="9">
    <source>
        <dbReference type="EMBL" id="TPW74488.1"/>
    </source>
</evidence>
<feature type="transmembrane region" description="Helical" evidence="7">
    <location>
        <begin position="12"/>
        <end position="32"/>
    </location>
</feature>
<feature type="region of interest" description="Disordered" evidence="6">
    <location>
        <begin position="63"/>
        <end position="84"/>
    </location>
</feature>
<evidence type="ECO:0000256" key="4">
    <source>
        <dbReference type="ARBA" id="ARBA00022989"/>
    </source>
</evidence>
<evidence type="ECO:0000256" key="5">
    <source>
        <dbReference type="ARBA" id="ARBA00023136"/>
    </source>
</evidence>
<dbReference type="Proteomes" id="UP000316252">
    <property type="component" value="Unassembled WGS sequence"/>
</dbReference>
<keyword evidence="4 7" id="KW-1133">Transmembrane helix</keyword>
<comment type="subcellular location">
    <subcellularLocation>
        <location evidence="1">Cell membrane</location>
        <topology evidence="1">Multi-pass membrane protein</topology>
    </subcellularLocation>
</comment>
<evidence type="ECO:0000259" key="8">
    <source>
        <dbReference type="SMART" id="SM00849"/>
    </source>
</evidence>
<feature type="transmembrane region" description="Helical" evidence="7">
    <location>
        <begin position="463"/>
        <end position="481"/>
    </location>
</feature>
<evidence type="ECO:0000256" key="6">
    <source>
        <dbReference type="SAM" id="MobiDB-lite"/>
    </source>
</evidence>
<gene>
    <name evidence="9" type="ORF">FJ657_12850</name>
</gene>
<proteinExistence type="predicted"/>
<dbReference type="GO" id="GO:0005886">
    <property type="term" value="C:plasma membrane"/>
    <property type="evidence" value="ECO:0007669"/>
    <property type="project" value="UniProtKB-SubCell"/>
</dbReference>
<dbReference type="InterPro" id="IPR052159">
    <property type="entry name" value="Competence_DNA_uptake"/>
</dbReference>
<sequence>MLIDPGRTGAADLRLPIIAAAAWGAAIVATGLGAAGAFVVALLLGSAAALLLAGTASVGRRRRCRARDRGPDPVRPGALRPSVSTDATTSAVGRLIAGGRGVASAAGFLRRGVGALASSGAVVVIAVALGAGALAATTSALADQHRRPAALQRIAAAESTARWRLVTTTAVRDGRASVRVVALEQRGATTTLDTDGVLFAQGLDPVPLGTTLEATARAAATDPGDDSAVLLFARGDPVVVGEPRGGDGLLDALRSRFREAAARLPGDGGQLLPGLAIGDTAELDAGLDDAMKVASLTHLTAVSGANCAVVVALVFGLLALLGASRLVRVLGSGIALLGFVALVTPEPSVVRAAVMAGIVLLTLALGRPVRGLPVLGAAVLVLVIADPGLARSYGFVLSVLATAGLLVLAPPLARRLERWMPRFLALAIAVPLAAQLFCQPVLILLQPVLPLYGVPANLLTEPAAPIATVLGLAACLVLPVFPALGDLLCTLAWVPSAWIAAVARFAADLPAASVPWLDGALGAVLVVVVIVVALTAAFAQRGRGVRRIAAGILVIAGVATASGIGGAALAQQLGRPADWSVALCDVGQGDGTLLRSGGEVALVDTGPDPELLADCLADLGVDRLSLVVLTHYDLDHVGGSDAIVGRAERVMVGPSDGADADRLDARLAAAGARVDQVSRGEHGRLGELAWEVLWPPPRGVEPGNSASVTLSVRPVDGRDGLSVLLLGDLGQTAQARMRGLAHPGRYDVVKVAHHGSADQDPELYRRIRARAGLIGVGENDYGHPTAKLLGILADVGTAALRSDQDGLVLLAGSGDHLRVWTQRAPPDG</sequence>
<evidence type="ECO:0000256" key="1">
    <source>
        <dbReference type="ARBA" id="ARBA00004651"/>
    </source>
</evidence>
<dbReference type="EMBL" id="VHQG01000004">
    <property type="protein sequence ID" value="TPW74488.1"/>
    <property type="molecule type" value="Genomic_DNA"/>
</dbReference>
<name>A0A506Y0K1_9MICO</name>
<feature type="transmembrane region" description="Helical" evidence="7">
    <location>
        <begin position="113"/>
        <end position="136"/>
    </location>
</feature>
<feature type="transmembrane region" description="Helical" evidence="7">
    <location>
        <begin position="548"/>
        <end position="570"/>
    </location>
</feature>
<feature type="transmembrane region" description="Helical" evidence="7">
    <location>
        <begin position="372"/>
        <end position="389"/>
    </location>
</feature>
<evidence type="ECO:0000256" key="3">
    <source>
        <dbReference type="ARBA" id="ARBA00022692"/>
    </source>
</evidence>
<evidence type="ECO:0000256" key="2">
    <source>
        <dbReference type="ARBA" id="ARBA00022475"/>
    </source>
</evidence>
<feature type="transmembrane region" description="Helical" evidence="7">
    <location>
        <begin position="424"/>
        <end position="443"/>
    </location>
</feature>
<dbReference type="InterPro" id="IPR004477">
    <property type="entry name" value="ComEC_N"/>
</dbReference>
<dbReference type="GO" id="GO:0016787">
    <property type="term" value="F:hydrolase activity"/>
    <property type="evidence" value="ECO:0007669"/>
    <property type="project" value="UniProtKB-KW"/>
</dbReference>
<dbReference type="InterPro" id="IPR001279">
    <property type="entry name" value="Metallo-B-lactamas"/>
</dbReference>
<dbReference type="OrthoDB" id="7177610at2"/>
<dbReference type="PANTHER" id="PTHR30619:SF1">
    <property type="entry name" value="RECOMBINATION PROTEIN 2"/>
    <property type="match status" value="1"/>
</dbReference>
<accession>A0A506Y0K1</accession>
<dbReference type="InterPro" id="IPR035681">
    <property type="entry name" value="ComA-like_MBL"/>
</dbReference>
<dbReference type="Pfam" id="PF00753">
    <property type="entry name" value="Lactamase_B"/>
    <property type="match status" value="1"/>
</dbReference>
<keyword evidence="5 7" id="KW-0472">Membrane</keyword>
<feature type="transmembrane region" description="Helical" evidence="7">
    <location>
        <begin position="519"/>
        <end position="539"/>
    </location>
</feature>
<dbReference type="PANTHER" id="PTHR30619">
    <property type="entry name" value="DNA INTERNALIZATION/COMPETENCE PROTEIN COMEC/REC2"/>
    <property type="match status" value="1"/>
</dbReference>
<comment type="caution">
    <text evidence="9">The sequence shown here is derived from an EMBL/GenBank/DDBJ whole genome shotgun (WGS) entry which is preliminary data.</text>
</comment>
<dbReference type="AlphaFoldDB" id="A0A506Y0K1"/>
<dbReference type="Pfam" id="PF03772">
    <property type="entry name" value="Competence"/>
    <property type="match status" value="1"/>
</dbReference>
<feature type="transmembrane region" description="Helical" evidence="7">
    <location>
        <begin position="326"/>
        <end position="343"/>
    </location>
</feature>
<dbReference type="SUPFAM" id="SSF56281">
    <property type="entry name" value="Metallo-hydrolase/oxidoreductase"/>
    <property type="match status" value="1"/>
</dbReference>
<reference evidence="9 10" key="1">
    <citation type="submission" date="2019-06" db="EMBL/GenBank/DDBJ databases">
        <authorList>
            <person name="Li F."/>
        </authorList>
    </citation>
    <scope>NUCLEOTIDE SEQUENCE [LARGE SCALE GENOMIC DNA]</scope>
    <source>
        <strain evidence="9 10">10F1D-1</strain>
    </source>
</reference>
<dbReference type="CDD" id="cd07731">
    <property type="entry name" value="ComA-like_MBL-fold"/>
    <property type="match status" value="1"/>
</dbReference>
<evidence type="ECO:0000256" key="7">
    <source>
        <dbReference type="SAM" id="Phobius"/>
    </source>
</evidence>
<dbReference type="NCBIfam" id="TIGR00360">
    <property type="entry name" value="ComEC_N-term"/>
    <property type="match status" value="1"/>
</dbReference>
<feature type="transmembrane region" description="Helical" evidence="7">
    <location>
        <begin position="349"/>
        <end position="365"/>
    </location>
</feature>
<feature type="transmembrane region" description="Helical" evidence="7">
    <location>
        <begin position="38"/>
        <end position="59"/>
    </location>
</feature>
<feature type="domain" description="Metallo-beta-lactamase" evidence="8">
    <location>
        <begin position="588"/>
        <end position="773"/>
    </location>
</feature>
<dbReference type="RefSeq" id="WP_141164126.1">
    <property type="nucleotide sequence ID" value="NZ_VHQG01000004.1"/>
</dbReference>
<protein>
    <submittedName>
        <fullName evidence="9">MBL fold metallo-hydrolase</fullName>
    </submittedName>
</protein>
<keyword evidence="2" id="KW-1003">Cell membrane</keyword>
<dbReference type="SMART" id="SM00849">
    <property type="entry name" value="Lactamase_B"/>
    <property type="match status" value="1"/>
</dbReference>
<organism evidence="9 10">
    <name type="scientific">Schumannella soli</name>
    <dbReference type="NCBI Taxonomy" id="2590779"/>
    <lineage>
        <taxon>Bacteria</taxon>
        <taxon>Bacillati</taxon>
        <taxon>Actinomycetota</taxon>
        <taxon>Actinomycetes</taxon>
        <taxon>Micrococcales</taxon>
        <taxon>Microbacteriaceae</taxon>
        <taxon>Schumannella</taxon>
    </lineage>
</organism>
<dbReference type="Gene3D" id="3.60.15.10">
    <property type="entry name" value="Ribonuclease Z/Hydroxyacylglutathione hydrolase-like"/>
    <property type="match status" value="1"/>
</dbReference>
<feature type="transmembrane region" description="Helical" evidence="7">
    <location>
        <begin position="488"/>
        <end position="507"/>
    </location>
</feature>